<dbReference type="AlphaFoldDB" id="A0A756IGK6"/>
<name>A0A756IGK6_SALER</name>
<comment type="caution">
    <text evidence="1">The sequence shown here is derived from an EMBL/GenBank/DDBJ whole genome shotgun (WGS) entry which is preliminary data.</text>
</comment>
<organism evidence="1">
    <name type="scientific">Salmonella enterica</name>
    <name type="common">Salmonella choleraesuis</name>
    <dbReference type="NCBI Taxonomy" id="28901"/>
    <lineage>
        <taxon>Bacteria</taxon>
        <taxon>Pseudomonadati</taxon>
        <taxon>Pseudomonadota</taxon>
        <taxon>Gammaproteobacteria</taxon>
        <taxon>Enterobacterales</taxon>
        <taxon>Enterobacteriaceae</taxon>
        <taxon>Salmonella</taxon>
    </lineage>
</organism>
<gene>
    <name evidence="1" type="ORF">G8O67_004862</name>
</gene>
<reference evidence="1" key="1">
    <citation type="journal article" date="2018" name="Genome Biol.">
        <title>SKESA: strategic k-mer extension for scrupulous assemblies.</title>
        <authorList>
            <person name="Souvorov A."/>
            <person name="Agarwala R."/>
            <person name="Lipman D.J."/>
        </authorList>
    </citation>
    <scope>NUCLEOTIDE SEQUENCE</scope>
    <source>
        <strain evidence="1">MA.CK_00/00002125</strain>
    </source>
</reference>
<accession>A0A756IGK6</accession>
<sequence length="83" mass="9158">MKTTELKPDNKWVLACSGSKNMLLQLLAGEAAFCISDTAPPDDSPYHYMPSGVLIPVSAPTKVWVRSTRTYKQDTLIIVSETE</sequence>
<protein>
    <submittedName>
        <fullName evidence="1">Uncharacterized protein</fullName>
    </submittedName>
</protein>
<evidence type="ECO:0000313" key="1">
    <source>
        <dbReference type="EMBL" id="HAG0017476.1"/>
    </source>
</evidence>
<proteinExistence type="predicted"/>
<reference evidence="1" key="2">
    <citation type="submission" date="2020-02" db="EMBL/GenBank/DDBJ databases">
        <authorList>
            <consortium name="NCBI Pathogen Detection Project"/>
        </authorList>
    </citation>
    <scope>NUCLEOTIDE SEQUENCE</scope>
    <source>
        <strain evidence="1">MA.CK_00/00002125</strain>
    </source>
</reference>
<dbReference type="EMBL" id="DAAWYJ010000032">
    <property type="protein sequence ID" value="HAG0017476.1"/>
    <property type="molecule type" value="Genomic_DNA"/>
</dbReference>